<dbReference type="RefSeq" id="WP_163892682.1">
    <property type="nucleotide sequence ID" value="NZ_JAAFYS010000002.1"/>
</dbReference>
<organism evidence="14 15">
    <name type="scientific">Pseudoroseicyclus tamaricis</name>
    <dbReference type="NCBI Taxonomy" id="2705421"/>
    <lineage>
        <taxon>Bacteria</taxon>
        <taxon>Pseudomonadati</taxon>
        <taxon>Pseudomonadota</taxon>
        <taxon>Alphaproteobacteria</taxon>
        <taxon>Rhodobacterales</taxon>
        <taxon>Paracoccaceae</taxon>
        <taxon>Pseudoroseicyclus</taxon>
    </lineage>
</organism>
<comment type="similarity">
    <text evidence="3">Belongs to the glycosyltransferase 2 family. OpgH subfamily.</text>
</comment>
<dbReference type="InterPro" id="IPR001173">
    <property type="entry name" value="Glyco_trans_2-like"/>
</dbReference>
<evidence type="ECO:0000256" key="7">
    <source>
        <dbReference type="ARBA" id="ARBA00022676"/>
    </source>
</evidence>
<dbReference type="Pfam" id="PF13632">
    <property type="entry name" value="Glyco_trans_2_3"/>
    <property type="match status" value="1"/>
</dbReference>
<evidence type="ECO:0000313" key="15">
    <source>
        <dbReference type="Proteomes" id="UP000474757"/>
    </source>
</evidence>
<comment type="pathway">
    <text evidence="2">Glycan metabolism; osmoregulated periplasmic glucan (OPG) biosynthesis.</text>
</comment>
<feature type="domain" description="Glycosyltransferase 2-like" evidence="13">
    <location>
        <begin position="188"/>
        <end position="384"/>
    </location>
</feature>
<evidence type="ECO:0000256" key="12">
    <source>
        <dbReference type="SAM" id="Phobius"/>
    </source>
</evidence>
<comment type="subcellular location">
    <subcellularLocation>
        <location evidence="1">Cell inner membrane</location>
        <topology evidence="1">Multi-pass membrane protein</topology>
    </subcellularLocation>
</comment>
<keyword evidence="11 12" id="KW-0472">Membrane</keyword>
<dbReference type="InterPro" id="IPR050321">
    <property type="entry name" value="Glycosyltr_2/OpgH_subfam"/>
</dbReference>
<feature type="transmembrane region" description="Helical" evidence="12">
    <location>
        <begin position="447"/>
        <end position="468"/>
    </location>
</feature>
<dbReference type="PANTHER" id="PTHR43867:SF5">
    <property type="entry name" value="GLUCANS BIOSYNTHESIS GLUCOSYLTRANSFERASE H"/>
    <property type="match status" value="1"/>
</dbReference>
<dbReference type="SUPFAM" id="SSF53448">
    <property type="entry name" value="Nucleotide-diphospho-sugar transferases"/>
    <property type="match status" value="1"/>
</dbReference>
<evidence type="ECO:0000256" key="10">
    <source>
        <dbReference type="ARBA" id="ARBA00022989"/>
    </source>
</evidence>
<proteinExistence type="inferred from homology"/>
<dbReference type="NCBIfam" id="NF003958">
    <property type="entry name" value="PRK05454.2-1"/>
    <property type="match status" value="1"/>
</dbReference>
<feature type="transmembrane region" description="Helical" evidence="12">
    <location>
        <begin position="410"/>
        <end position="435"/>
    </location>
</feature>
<dbReference type="InterPro" id="IPR029044">
    <property type="entry name" value="Nucleotide-diphossugar_trans"/>
</dbReference>
<reference evidence="14 15" key="1">
    <citation type="submission" date="2020-02" db="EMBL/GenBank/DDBJ databases">
        <title>Pseudoroseicyclus tamarix, sp. nov., isolated from offshore sediment of a Tamarix chinensis forest.</title>
        <authorList>
            <person name="Gai Y."/>
        </authorList>
    </citation>
    <scope>NUCLEOTIDE SEQUENCE [LARGE SCALE GENOMIC DNA]</scope>
    <source>
        <strain evidence="14 15">CLL3-39</strain>
    </source>
</reference>
<evidence type="ECO:0000256" key="2">
    <source>
        <dbReference type="ARBA" id="ARBA00005001"/>
    </source>
</evidence>
<keyword evidence="6" id="KW-0997">Cell inner membrane</keyword>
<evidence type="ECO:0000256" key="9">
    <source>
        <dbReference type="ARBA" id="ARBA00022692"/>
    </source>
</evidence>
<keyword evidence="7" id="KW-0328">Glycosyltransferase</keyword>
<dbReference type="AlphaFoldDB" id="A0A6B2JRK9"/>
<evidence type="ECO:0000256" key="11">
    <source>
        <dbReference type="ARBA" id="ARBA00023136"/>
    </source>
</evidence>
<gene>
    <name evidence="14" type="primary">mdoH</name>
    <name evidence="14" type="ORF">GZA08_09535</name>
</gene>
<dbReference type="PANTHER" id="PTHR43867">
    <property type="entry name" value="CELLULOSE SYNTHASE CATALYTIC SUBUNIT A [UDP-FORMING]"/>
    <property type="match status" value="1"/>
</dbReference>
<dbReference type="NCBIfam" id="NF003962">
    <property type="entry name" value="PRK05454.2-5"/>
    <property type="match status" value="1"/>
</dbReference>
<sequence>MRNAPAASHSARTALTRLVALGFAAICGLGAAAILAQAAAVDHFSVWDGLCVALILLTTTWLAWGAAQVLVGLPPRRSAPARTASEPMGRAVLLLPICHEEPGPVFARVAAMDASAREAGLDLDIAVLSDTRDGIASRRETAAFAMLLERTGGVGRIFYRRRTDNRGRKAGNVEDFIRRSGAAYDYALILDADSLMEGATIRQMILRMDADPDLGLLQTLPRITGARSIFGRAMQFSAGFYSPVFARGLARMQGSAGPFWGHNAIVRVRAMAECCGLPVLSGRPPFGGTILSHDYVEAALLARGGWRVEVDDRLGGSYEEGPEDIVAYARRDRRWCQGNLQHIRLIFAPGLKPWSRFVFLQGILAYLVAIFWGAFLAASVLATITSPAPNYFPEAYNLFPAFPADRTSRIVGLAAGIGGLLFLPKIAIHLGAALSGRSRAFGGALRALASMLAEVLLSTLIAPLMLVYQSRAVGEVLAGHDGGWPATPRDGARMTLADGWVAGRRITAWGVALIAAAVHLAPTLAPWLLPVALPMMAAPLLIAWTSAPAPRWLFRVPEEGDVPPVVARYRAQLDRWGAAPAHDHAAEAGSHAAI</sequence>
<keyword evidence="8 14" id="KW-0808">Transferase</keyword>
<dbReference type="EMBL" id="JAAGAB010000002">
    <property type="protein sequence ID" value="NDV01207.1"/>
    <property type="molecule type" value="Genomic_DNA"/>
</dbReference>
<accession>A0A6B2JRK9</accession>
<comment type="caution">
    <text evidence="14">The sequence shown here is derived from an EMBL/GenBank/DDBJ whole genome shotgun (WGS) entry which is preliminary data.</text>
</comment>
<evidence type="ECO:0000313" key="14">
    <source>
        <dbReference type="EMBL" id="NDV01207.1"/>
    </source>
</evidence>
<dbReference type="Gene3D" id="3.90.550.10">
    <property type="entry name" value="Spore Coat Polysaccharide Biosynthesis Protein SpsA, Chain A"/>
    <property type="match status" value="1"/>
</dbReference>
<evidence type="ECO:0000256" key="5">
    <source>
        <dbReference type="ARBA" id="ARBA00022475"/>
    </source>
</evidence>
<keyword evidence="5" id="KW-1003">Cell membrane</keyword>
<dbReference type="GO" id="GO:0005886">
    <property type="term" value="C:plasma membrane"/>
    <property type="evidence" value="ECO:0007669"/>
    <property type="project" value="UniProtKB-SubCell"/>
</dbReference>
<feature type="transmembrane region" description="Helical" evidence="12">
    <location>
        <begin position="363"/>
        <end position="384"/>
    </location>
</feature>
<evidence type="ECO:0000256" key="4">
    <source>
        <dbReference type="ARBA" id="ARBA00020585"/>
    </source>
</evidence>
<evidence type="ECO:0000256" key="3">
    <source>
        <dbReference type="ARBA" id="ARBA00009337"/>
    </source>
</evidence>
<keyword evidence="10 12" id="KW-1133">Transmembrane helix</keyword>
<keyword evidence="15" id="KW-1185">Reference proteome</keyword>
<dbReference type="GO" id="GO:0016758">
    <property type="term" value="F:hexosyltransferase activity"/>
    <property type="evidence" value="ECO:0007669"/>
    <property type="project" value="TreeGrafter"/>
</dbReference>
<evidence type="ECO:0000259" key="13">
    <source>
        <dbReference type="Pfam" id="PF13632"/>
    </source>
</evidence>
<evidence type="ECO:0000256" key="1">
    <source>
        <dbReference type="ARBA" id="ARBA00004429"/>
    </source>
</evidence>
<dbReference type="Proteomes" id="UP000474757">
    <property type="component" value="Unassembled WGS sequence"/>
</dbReference>
<name>A0A6B2JRK9_9RHOB</name>
<evidence type="ECO:0000256" key="8">
    <source>
        <dbReference type="ARBA" id="ARBA00022679"/>
    </source>
</evidence>
<feature type="transmembrane region" description="Helical" evidence="12">
    <location>
        <begin position="54"/>
        <end position="73"/>
    </location>
</feature>
<dbReference type="NCBIfam" id="NF003959">
    <property type="entry name" value="PRK05454.2-2"/>
    <property type="match status" value="1"/>
</dbReference>
<evidence type="ECO:0000256" key="6">
    <source>
        <dbReference type="ARBA" id="ARBA00022519"/>
    </source>
</evidence>
<keyword evidence="9 12" id="KW-0812">Transmembrane</keyword>
<protein>
    <recommendedName>
        <fullName evidence="4">Glucans biosynthesis glucosyltransferase H</fullName>
    </recommendedName>
</protein>